<sequence>MKLFYVLALVTATALAAPTEVESSQVLGKRECPAPITALAAAPSSTALHQSVSVTHTTTVTVTATATTANSTSLLWAASRCQIGERELCVGGEEEVRSERGQSQAAINVSLLK</sequence>
<keyword evidence="1" id="KW-0732">Signal</keyword>
<organism evidence="2 3">
    <name type="scientific">Pseudogymnoascus verrucosus</name>
    <dbReference type="NCBI Taxonomy" id="342668"/>
    <lineage>
        <taxon>Eukaryota</taxon>
        <taxon>Fungi</taxon>
        <taxon>Dikarya</taxon>
        <taxon>Ascomycota</taxon>
        <taxon>Pezizomycotina</taxon>
        <taxon>Leotiomycetes</taxon>
        <taxon>Thelebolales</taxon>
        <taxon>Thelebolaceae</taxon>
        <taxon>Pseudogymnoascus</taxon>
    </lineage>
</organism>
<feature type="chain" id="PRO_5008608762" evidence="1">
    <location>
        <begin position="17"/>
        <end position="113"/>
    </location>
</feature>
<name>A0A1B8GMX2_9PEZI</name>
<evidence type="ECO:0000256" key="1">
    <source>
        <dbReference type="SAM" id="SignalP"/>
    </source>
</evidence>
<dbReference type="RefSeq" id="XP_018130916.1">
    <property type="nucleotide sequence ID" value="XM_018274175.1"/>
</dbReference>
<proteinExistence type="predicted"/>
<dbReference type="GeneID" id="28838092"/>
<accession>A0A1B8GMX2</accession>
<reference evidence="2 3" key="1">
    <citation type="submission" date="2016-03" db="EMBL/GenBank/DDBJ databases">
        <title>Comparative genomics of Pseudogymnoascus destructans, the fungus causing white-nose syndrome of bats.</title>
        <authorList>
            <person name="Palmer J.M."/>
            <person name="Drees K.P."/>
            <person name="Foster J.T."/>
            <person name="Lindner D.L."/>
        </authorList>
    </citation>
    <scope>NUCLEOTIDE SEQUENCE [LARGE SCALE GENOMIC DNA]</scope>
    <source>
        <strain evidence="2 3">UAMH 10579</strain>
    </source>
</reference>
<keyword evidence="3" id="KW-1185">Reference proteome</keyword>
<gene>
    <name evidence="2" type="ORF">VE01_04706</name>
</gene>
<evidence type="ECO:0000313" key="3">
    <source>
        <dbReference type="Proteomes" id="UP000091956"/>
    </source>
</evidence>
<dbReference type="EMBL" id="KV460223">
    <property type="protein sequence ID" value="OBT97183.1"/>
    <property type="molecule type" value="Genomic_DNA"/>
</dbReference>
<reference evidence="3" key="2">
    <citation type="journal article" date="2018" name="Nat. Commun.">
        <title>Extreme sensitivity to ultraviolet light in the fungal pathogen causing white-nose syndrome of bats.</title>
        <authorList>
            <person name="Palmer J.M."/>
            <person name="Drees K.P."/>
            <person name="Foster J.T."/>
            <person name="Lindner D.L."/>
        </authorList>
    </citation>
    <scope>NUCLEOTIDE SEQUENCE [LARGE SCALE GENOMIC DNA]</scope>
    <source>
        <strain evidence="3">UAMH 10579</strain>
    </source>
</reference>
<dbReference type="Proteomes" id="UP000091956">
    <property type="component" value="Unassembled WGS sequence"/>
</dbReference>
<feature type="signal peptide" evidence="1">
    <location>
        <begin position="1"/>
        <end position="16"/>
    </location>
</feature>
<dbReference type="AlphaFoldDB" id="A0A1B8GMX2"/>
<evidence type="ECO:0000313" key="2">
    <source>
        <dbReference type="EMBL" id="OBT97183.1"/>
    </source>
</evidence>
<protein>
    <submittedName>
        <fullName evidence="2">Uncharacterized protein</fullName>
    </submittedName>
</protein>